<evidence type="ECO:0000256" key="4">
    <source>
        <dbReference type="ARBA" id="ARBA00022622"/>
    </source>
</evidence>
<dbReference type="OrthoDB" id="785314at2759"/>
<keyword evidence="3" id="KW-1003">Cell membrane</keyword>
<feature type="compositionally biased region" description="Low complexity" evidence="9">
    <location>
        <begin position="152"/>
        <end position="180"/>
    </location>
</feature>
<evidence type="ECO:0000256" key="1">
    <source>
        <dbReference type="ARBA" id="ARBA00004609"/>
    </source>
</evidence>
<dbReference type="GeneID" id="113704053"/>
<dbReference type="GO" id="GO:0005886">
    <property type="term" value="C:plasma membrane"/>
    <property type="evidence" value="ECO:0007669"/>
    <property type="project" value="UniProtKB-SubCell"/>
</dbReference>
<proteinExistence type="inferred from homology"/>
<evidence type="ECO:0000256" key="6">
    <source>
        <dbReference type="ARBA" id="ARBA00023157"/>
    </source>
</evidence>
<evidence type="ECO:0000256" key="3">
    <source>
        <dbReference type="ARBA" id="ARBA00022475"/>
    </source>
</evidence>
<keyword evidence="4" id="KW-0336">GPI-anchor</keyword>
<dbReference type="InterPro" id="IPR016140">
    <property type="entry name" value="Bifunc_inhib/LTP/seed_store"/>
</dbReference>
<organism evidence="11 12">
    <name type="scientific">Coffea arabica</name>
    <name type="common">Arabian coffee</name>
    <dbReference type="NCBI Taxonomy" id="13443"/>
    <lineage>
        <taxon>Eukaryota</taxon>
        <taxon>Viridiplantae</taxon>
        <taxon>Streptophyta</taxon>
        <taxon>Embryophyta</taxon>
        <taxon>Tracheophyta</taxon>
        <taxon>Spermatophyta</taxon>
        <taxon>Magnoliopsida</taxon>
        <taxon>eudicotyledons</taxon>
        <taxon>Gunneridae</taxon>
        <taxon>Pentapetalae</taxon>
        <taxon>asterids</taxon>
        <taxon>lamiids</taxon>
        <taxon>Gentianales</taxon>
        <taxon>Rubiaceae</taxon>
        <taxon>Ixoroideae</taxon>
        <taxon>Gardenieae complex</taxon>
        <taxon>Bertiereae - Coffeeae clade</taxon>
        <taxon>Coffeeae</taxon>
        <taxon>Coffea</taxon>
    </lineage>
</organism>
<feature type="compositionally biased region" description="Polar residues" evidence="9">
    <location>
        <begin position="181"/>
        <end position="190"/>
    </location>
</feature>
<keyword evidence="6" id="KW-1015">Disulfide bond</keyword>
<dbReference type="InterPro" id="IPR036312">
    <property type="entry name" value="Bifun_inhib/LTP/seed_sf"/>
</dbReference>
<dbReference type="Pfam" id="PF14368">
    <property type="entry name" value="LTP_2"/>
    <property type="match status" value="1"/>
</dbReference>
<evidence type="ECO:0000256" key="2">
    <source>
        <dbReference type="ARBA" id="ARBA00009748"/>
    </source>
</evidence>
<dbReference type="SUPFAM" id="SSF47699">
    <property type="entry name" value="Bifunctional inhibitor/lipid-transfer protein/seed storage 2S albumin"/>
    <property type="match status" value="1"/>
</dbReference>
<dbReference type="RefSeq" id="XP_027081493.1">
    <property type="nucleotide sequence ID" value="XM_027225692.2"/>
</dbReference>
<keyword evidence="4" id="KW-0472">Membrane</keyword>
<dbReference type="AlphaFoldDB" id="A0A6P6TSR2"/>
<reference evidence="12" key="2">
    <citation type="submission" date="2025-08" db="UniProtKB">
        <authorList>
            <consortium name="RefSeq"/>
        </authorList>
    </citation>
    <scope>IDENTIFICATION</scope>
    <source>
        <tissue evidence="12">Leaves</tissue>
    </source>
</reference>
<name>A0A6P6TSR2_COFAR</name>
<evidence type="ECO:0000256" key="7">
    <source>
        <dbReference type="ARBA" id="ARBA00023180"/>
    </source>
</evidence>
<feature type="domain" description="Bifunctional inhibitor/plant lipid transfer protein/seed storage helical" evidence="10">
    <location>
        <begin position="61"/>
        <end position="138"/>
    </location>
</feature>
<evidence type="ECO:0000313" key="12">
    <source>
        <dbReference type="RefSeq" id="XP_027081493.1"/>
    </source>
</evidence>
<gene>
    <name evidence="12" type="primary">LOC113704053</name>
</gene>
<accession>A0A6P6TSR2</accession>
<dbReference type="Gene3D" id="1.10.110.10">
    <property type="entry name" value="Plant lipid-transfer and hydrophobic proteins"/>
    <property type="match status" value="1"/>
</dbReference>
<keyword evidence="11" id="KW-1185">Reference proteome</keyword>
<keyword evidence="7" id="KW-0325">Glycoprotein</keyword>
<dbReference type="GO" id="GO:0098552">
    <property type="term" value="C:side of membrane"/>
    <property type="evidence" value="ECO:0007669"/>
    <property type="project" value="UniProtKB-KW"/>
</dbReference>
<comment type="subcellular location">
    <subcellularLocation>
        <location evidence="1">Cell membrane</location>
        <topology evidence="1">Lipid-anchor</topology>
        <topology evidence="1">GPI-anchor</topology>
    </subcellularLocation>
</comment>
<reference evidence="11" key="1">
    <citation type="journal article" date="2025" name="Foods">
        <title>Unveiling the Microbial Signatures of Arabica Coffee Cherries: Insights into Ripeness Specific Diversity, Functional Traits, and Implications for Quality and Safety.</title>
        <authorList>
            <consortium name="RefSeq"/>
            <person name="Tenea G.N."/>
            <person name="Cifuentes V."/>
            <person name="Reyes P."/>
            <person name="Cevallos-Vallejos M."/>
        </authorList>
    </citation>
    <scope>NUCLEOTIDE SEQUENCE [LARGE SCALE GENOMIC DNA]</scope>
</reference>
<evidence type="ECO:0000256" key="8">
    <source>
        <dbReference type="ARBA" id="ARBA00023288"/>
    </source>
</evidence>
<keyword evidence="8" id="KW-0449">Lipoprotein</keyword>
<evidence type="ECO:0000313" key="11">
    <source>
        <dbReference type="Proteomes" id="UP001652660"/>
    </source>
</evidence>
<feature type="region of interest" description="Disordered" evidence="9">
    <location>
        <begin position="152"/>
        <end position="190"/>
    </location>
</feature>
<comment type="similarity">
    <text evidence="2">Belongs to the plant LTP family.</text>
</comment>
<protein>
    <submittedName>
        <fullName evidence="12">Non-specific lipid transfer protein GPI-anchored 4-like</fullName>
    </submittedName>
</protein>
<keyword evidence="5" id="KW-0732">Signal</keyword>
<dbReference type="PANTHER" id="PTHR33044">
    <property type="entry name" value="BIFUNCTIONAL INHIBITOR/LIPID-TRANSFER PROTEIN/SEED STORAGE 2S ALBUMIN SUPERFAMILY PROTEIN-RELATED"/>
    <property type="match status" value="1"/>
</dbReference>
<sequence length="207" mass="20153">MAKTTKTPSISAAFILAAAIVLVAFPIKTSALSPAAAPGSSGGVAAAPGPFSGAPGPALDCVSYLSNLTDCLSYVGAGSNQNKPDKACCPELANLVATQPVCLCELLAHPERSPLPIDLPKAMGLPAICKVDASPSSCSGLGVPVGAPAPAPASASAGGPLGSSPETSSPEGSASSPTSPKNGGQSTTATQRHSLVGLAIALFISFF</sequence>
<dbReference type="CDD" id="cd00010">
    <property type="entry name" value="AAI_LTSS"/>
    <property type="match status" value="1"/>
</dbReference>
<dbReference type="Proteomes" id="UP001652660">
    <property type="component" value="Chromosome 1e"/>
</dbReference>
<dbReference type="SMART" id="SM00499">
    <property type="entry name" value="AAI"/>
    <property type="match status" value="1"/>
</dbReference>
<evidence type="ECO:0000256" key="9">
    <source>
        <dbReference type="SAM" id="MobiDB-lite"/>
    </source>
</evidence>
<evidence type="ECO:0000256" key="5">
    <source>
        <dbReference type="ARBA" id="ARBA00022729"/>
    </source>
</evidence>
<evidence type="ECO:0000259" key="10">
    <source>
        <dbReference type="SMART" id="SM00499"/>
    </source>
</evidence>
<dbReference type="InterPro" id="IPR043325">
    <property type="entry name" value="LTSS"/>
</dbReference>